<dbReference type="EMBL" id="CP038015">
    <property type="protein sequence ID" value="QBP42265.1"/>
    <property type="molecule type" value="Genomic_DNA"/>
</dbReference>
<keyword evidence="4" id="KW-0645">Protease</keyword>
<dbReference type="InterPro" id="IPR000667">
    <property type="entry name" value="Peptidase_S13"/>
</dbReference>
<keyword evidence="4" id="KW-0121">Carboxypeptidase</keyword>
<keyword evidence="3" id="KW-0812">Transmembrane</keyword>
<protein>
    <submittedName>
        <fullName evidence="4">D-alanyl-D-alanine carboxypeptidase/D-alanyl-D-alanine-endopeptidase</fullName>
        <ecNumber evidence="4">3.4.16.4</ecNumber>
    </submittedName>
</protein>
<dbReference type="InterPro" id="IPR012338">
    <property type="entry name" value="Beta-lactam/transpept-like"/>
</dbReference>
<dbReference type="GO" id="GO:0006508">
    <property type="term" value="P:proteolysis"/>
    <property type="evidence" value="ECO:0007669"/>
    <property type="project" value="InterPro"/>
</dbReference>
<dbReference type="Gene3D" id="3.50.80.20">
    <property type="entry name" value="D-Ala-D-Ala carboxypeptidase C, peptidase S13"/>
    <property type="match status" value="1"/>
</dbReference>
<dbReference type="SUPFAM" id="SSF56601">
    <property type="entry name" value="beta-lactamase/transpeptidase-like"/>
    <property type="match status" value="1"/>
</dbReference>
<dbReference type="KEGG" id="panc:E2636_14380"/>
<keyword evidence="3" id="KW-1133">Transmembrane helix</keyword>
<dbReference type="AlphaFoldDB" id="A0A4V1ANC2"/>
<evidence type="ECO:0000256" key="1">
    <source>
        <dbReference type="ARBA" id="ARBA00006096"/>
    </source>
</evidence>
<keyword evidence="5" id="KW-1185">Reference proteome</keyword>
<dbReference type="GO" id="GO:0000270">
    <property type="term" value="P:peptidoglycan metabolic process"/>
    <property type="evidence" value="ECO:0007669"/>
    <property type="project" value="TreeGrafter"/>
</dbReference>
<dbReference type="GO" id="GO:0009002">
    <property type="term" value="F:serine-type D-Ala-D-Ala carboxypeptidase activity"/>
    <property type="evidence" value="ECO:0007669"/>
    <property type="project" value="UniProtKB-EC"/>
</dbReference>
<dbReference type="Gene3D" id="3.40.710.10">
    <property type="entry name" value="DD-peptidase/beta-lactamase superfamily"/>
    <property type="match status" value="1"/>
</dbReference>
<dbReference type="PANTHER" id="PTHR30023">
    <property type="entry name" value="D-ALANYL-D-ALANINE CARBOXYPEPTIDASE"/>
    <property type="match status" value="1"/>
</dbReference>
<evidence type="ECO:0000256" key="3">
    <source>
        <dbReference type="SAM" id="Phobius"/>
    </source>
</evidence>
<dbReference type="NCBIfam" id="TIGR00666">
    <property type="entry name" value="PBP4"/>
    <property type="match status" value="1"/>
</dbReference>
<sequence>MLKIKKIMLLSVIIVLAFLPFLLDKNHQQTAIANVEYAQLGNSINKILQDERLDGATTGISIRKAETGELIYDHFGETRLHPASNMKLLTAAAALETLGEDYRFVTEVLTDGHVKSGVLQGNLYLKGKGDPTLLKEDFDLFAQKLASKGIKIINGNLVGDDTWYDNVRLSQDINWTDESYYYAAQVSALTASPNSDFDAGTVIVEAHANSNVAKAATINVVPLTDMVKIINRSKTVASGGTKTIKIEREHGTNNIVIEGLVPEGGTVTREWISISEPSYYALDLFGKSLTKNGIKFADNSKFTLGKTPRKAQLLTSKKSITLKELLIPFMKLSNNSHADVLAKEMGKVVYGEGSFEKGLQVIEENSTKLGLDKDVMMIRDASGMSHINLIPANEITNLLVSAQKKPWYNTFLTSLPVAGVSKRFVGGTLRNRMKIKPTVGNVKAKTGTISAVSALSGYATTRDGELLVFSILINNDLAAVMPIEDQIATAIASYTHLK</sequence>
<gene>
    <name evidence="4" type="primary">dacB</name>
    <name evidence="4" type="ORF">E2636_14380</name>
</gene>
<dbReference type="Pfam" id="PF02113">
    <property type="entry name" value="Peptidase_S13"/>
    <property type="match status" value="1"/>
</dbReference>
<comment type="similarity">
    <text evidence="1">Belongs to the peptidase S13 family.</text>
</comment>
<evidence type="ECO:0000313" key="5">
    <source>
        <dbReference type="Proteomes" id="UP000294292"/>
    </source>
</evidence>
<dbReference type="PANTHER" id="PTHR30023:SF0">
    <property type="entry name" value="PENICILLIN-SENSITIVE CARBOXYPEPTIDASE A"/>
    <property type="match status" value="1"/>
</dbReference>
<feature type="transmembrane region" description="Helical" evidence="3">
    <location>
        <begin position="7"/>
        <end position="23"/>
    </location>
</feature>
<dbReference type="OrthoDB" id="9802627at2"/>
<dbReference type="Proteomes" id="UP000294292">
    <property type="component" value="Chromosome"/>
</dbReference>
<evidence type="ECO:0000256" key="2">
    <source>
        <dbReference type="ARBA" id="ARBA00022801"/>
    </source>
</evidence>
<proteinExistence type="inferred from homology"/>
<dbReference type="EC" id="3.4.16.4" evidence="4"/>
<organism evidence="4 5">
    <name type="scientific">Paenisporosarcina antarctica</name>
    <dbReference type="NCBI Taxonomy" id="417367"/>
    <lineage>
        <taxon>Bacteria</taxon>
        <taxon>Bacillati</taxon>
        <taxon>Bacillota</taxon>
        <taxon>Bacilli</taxon>
        <taxon>Bacillales</taxon>
        <taxon>Caryophanaceae</taxon>
        <taxon>Paenisporosarcina</taxon>
    </lineage>
</organism>
<accession>A0A4V1ANC2</accession>
<keyword evidence="3" id="KW-0472">Membrane</keyword>
<name>A0A4V1ANC2_9BACL</name>
<evidence type="ECO:0000313" key="4">
    <source>
        <dbReference type="EMBL" id="QBP42265.1"/>
    </source>
</evidence>
<reference evidence="4 5" key="1">
    <citation type="submission" date="2019-03" db="EMBL/GenBank/DDBJ databases">
        <title>Complete genome sequence of Paenisporosarcina antarctica CGMCC 1.6503T.</title>
        <authorList>
            <person name="Rong J.-C."/>
            <person name="Chi N.-Y."/>
            <person name="Zhang Q.-F."/>
        </authorList>
    </citation>
    <scope>NUCLEOTIDE SEQUENCE [LARGE SCALE GENOMIC DNA]</scope>
    <source>
        <strain evidence="4 5">CGMCC 1.6503</strain>
    </source>
</reference>
<dbReference type="PRINTS" id="PR00922">
    <property type="entry name" value="DADACBPTASE3"/>
</dbReference>
<keyword evidence="2 4" id="KW-0378">Hydrolase</keyword>